<dbReference type="Pfam" id="PF00072">
    <property type="entry name" value="Response_reg"/>
    <property type="match status" value="1"/>
</dbReference>
<feature type="domain" description="Response regulatory" evidence="14">
    <location>
        <begin position="3"/>
        <end position="116"/>
    </location>
</feature>
<accession>A0A841TXY6</accession>
<evidence type="ECO:0000256" key="2">
    <source>
        <dbReference type="ARBA" id="ARBA00022490"/>
    </source>
</evidence>
<dbReference type="PANTHER" id="PTHR48111">
    <property type="entry name" value="REGULATOR OF RPOS"/>
    <property type="match status" value="1"/>
</dbReference>
<dbReference type="InterPro" id="IPR011006">
    <property type="entry name" value="CheY-like_superfamily"/>
</dbReference>
<keyword evidence="7 13" id="KW-0238">DNA-binding</keyword>
<dbReference type="EMBL" id="JACJVR010000041">
    <property type="protein sequence ID" value="MBB6691912.1"/>
    <property type="molecule type" value="Genomic_DNA"/>
</dbReference>
<sequence length="257" mass="30247">MTTIMVVDDEARIRELVRFYLEDEGLEVVERTNGEEAWQYYRNHPVDLVILDVMMPRMDGWELCRRLREAGDKPLLMITAKGEPMDRIRGLQLGTDDYLVNPFEPMELVLRVKALLKRYRISISQTIKLGSVTLDKTSYQIRYRDSGISESIPLKEFELLFALASQPGKLYTRDALIEQIWGYDYEGDERTVDTHIKRLRERFADYEQDFRIATLRGLGYRLEVYRDLVAVHPVDPDLHRSGPRQHDHRLCHYDPTI</sequence>
<dbReference type="GO" id="GO:0006355">
    <property type="term" value="P:regulation of DNA-templated transcription"/>
    <property type="evidence" value="ECO:0007669"/>
    <property type="project" value="InterPro"/>
</dbReference>
<evidence type="ECO:0000256" key="10">
    <source>
        <dbReference type="ARBA" id="ARBA00037471"/>
    </source>
</evidence>
<dbReference type="InterPro" id="IPR016032">
    <property type="entry name" value="Sig_transdc_resp-reg_C-effctor"/>
</dbReference>
<dbReference type="InterPro" id="IPR039420">
    <property type="entry name" value="WalR-like"/>
</dbReference>
<organism evidence="16 17">
    <name type="scientific">Cohnella xylanilytica</name>
    <dbReference type="NCBI Taxonomy" id="557555"/>
    <lineage>
        <taxon>Bacteria</taxon>
        <taxon>Bacillati</taxon>
        <taxon>Bacillota</taxon>
        <taxon>Bacilli</taxon>
        <taxon>Bacillales</taxon>
        <taxon>Paenibacillaceae</taxon>
        <taxon>Cohnella</taxon>
    </lineage>
</organism>
<comment type="function">
    <text evidence="10">Member of the two-component regulatory system HssS/HssR involved in intracellular heme homeostasis and tempering of staphylococcal virulence. Phosphorylated HssR binds to a direct repeat sequence within hrtAB promoter and activates the expression of hrtAB, an efflux pump, in response to extracellular heme, hemin, hemoglobin or blood.</text>
</comment>
<dbReference type="PANTHER" id="PTHR48111:SF49">
    <property type="entry name" value="HEME RESPONSE REGULATOR HSSR"/>
    <property type="match status" value="1"/>
</dbReference>
<keyword evidence="6" id="KW-0843">Virulence</keyword>
<evidence type="ECO:0000313" key="16">
    <source>
        <dbReference type="EMBL" id="MBB6691912.1"/>
    </source>
</evidence>
<dbReference type="InterPro" id="IPR036388">
    <property type="entry name" value="WH-like_DNA-bd_sf"/>
</dbReference>
<gene>
    <name evidence="16" type="ORF">H7B90_10935</name>
</gene>
<dbReference type="RefSeq" id="WP_185135899.1">
    <property type="nucleotide sequence ID" value="NZ_JACJVR010000041.1"/>
</dbReference>
<evidence type="ECO:0000256" key="11">
    <source>
        <dbReference type="ARBA" id="ARBA00039976"/>
    </source>
</evidence>
<evidence type="ECO:0000256" key="7">
    <source>
        <dbReference type="ARBA" id="ARBA00023125"/>
    </source>
</evidence>
<keyword evidence="4" id="KW-0902">Two-component regulatory system</keyword>
<dbReference type="Gene3D" id="3.40.50.2300">
    <property type="match status" value="1"/>
</dbReference>
<dbReference type="Proteomes" id="UP000553776">
    <property type="component" value="Unassembled WGS sequence"/>
</dbReference>
<evidence type="ECO:0000256" key="1">
    <source>
        <dbReference type="ARBA" id="ARBA00004496"/>
    </source>
</evidence>
<keyword evidence="5" id="KW-0805">Transcription regulation</keyword>
<dbReference type="Pfam" id="PF00486">
    <property type="entry name" value="Trans_reg_C"/>
    <property type="match status" value="1"/>
</dbReference>
<dbReference type="SMART" id="SM00448">
    <property type="entry name" value="REC"/>
    <property type="match status" value="1"/>
</dbReference>
<dbReference type="Gene3D" id="6.10.250.690">
    <property type="match status" value="1"/>
</dbReference>
<evidence type="ECO:0000256" key="4">
    <source>
        <dbReference type="ARBA" id="ARBA00023012"/>
    </source>
</evidence>
<evidence type="ECO:0000256" key="13">
    <source>
        <dbReference type="PROSITE-ProRule" id="PRU01091"/>
    </source>
</evidence>
<feature type="domain" description="OmpR/PhoB-type" evidence="15">
    <location>
        <begin position="124"/>
        <end position="224"/>
    </location>
</feature>
<dbReference type="GO" id="GO:0000156">
    <property type="term" value="F:phosphorelay response regulator activity"/>
    <property type="evidence" value="ECO:0007669"/>
    <property type="project" value="TreeGrafter"/>
</dbReference>
<dbReference type="InterPro" id="IPR001789">
    <property type="entry name" value="Sig_transdc_resp-reg_receiver"/>
</dbReference>
<proteinExistence type="predicted"/>
<keyword evidence="9" id="KW-0804">Transcription</keyword>
<dbReference type="SUPFAM" id="SSF52172">
    <property type="entry name" value="CheY-like"/>
    <property type="match status" value="1"/>
</dbReference>
<dbReference type="InterPro" id="IPR001867">
    <property type="entry name" value="OmpR/PhoB-type_DNA-bd"/>
</dbReference>
<keyword evidence="3 12" id="KW-0597">Phosphoprotein</keyword>
<evidence type="ECO:0000256" key="6">
    <source>
        <dbReference type="ARBA" id="ARBA00023026"/>
    </source>
</evidence>
<name>A0A841TXY6_9BACL</name>
<feature type="modified residue" description="4-aspartylphosphate" evidence="12">
    <location>
        <position position="52"/>
    </location>
</feature>
<evidence type="ECO:0000256" key="12">
    <source>
        <dbReference type="PROSITE-ProRule" id="PRU00169"/>
    </source>
</evidence>
<evidence type="ECO:0000259" key="15">
    <source>
        <dbReference type="PROSITE" id="PS51755"/>
    </source>
</evidence>
<dbReference type="PROSITE" id="PS51755">
    <property type="entry name" value="OMPR_PHOB"/>
    <property type="match status" value="1"/>
</dbReference>
<keyword evidence="17" id="KW-1185">Reference proteome</keyword>
<evidence type="ECO:0000259" key="14">
    <source>
        <dbReference type="PROSITE" id="PS50110"/>
    </source>
</evidence>
<keyword evidence="8" id="KW-0010">Activator</keyword>
<dbReference type="FunFam" id="3.40.50.2300:FF:000001">
    <property type="entry name" value="DNA-binding response regulator PhoB"/>
    <property type="match status" value="1"/>
</dbReference>
<comment type="subcellular location">
    <subcellularLocation>
        <location evidence="1">Cytoplasm</location>
    </subcellularLocation>
</comment>
<evidence type="ECO:0000256" key="9">
    <source>
        <dbReference type="ARBA" id="ARBA00023163"/>
    </source>
</evidence>
<dbReference type="GO" id="GO:0005829">
    <property type="term" value="C:cytosol"/>
    <property type="evidence" value="ECO:0007669"/>
    <property type="project" value="TreeGrafter"/>
</dbReference>
<evidence type="ECO:0000256" key="8">
    <source>
        <dbReference type="ARBA" id="ARBA00023159"/>
    </source>
</evidence>
<protein>
    <recommendedName>
        <fullName evidence="11">Heme response regulator HssR</fullName>
    </recommendedName>
</protein>
<dbReference type="AlphaFoldDB" id="A0A841TXY6"/>
<dbReference type="SUPFAM" id="SSF46894">
    <property type="entry name" value="C-terminal effector domain of the bipartite response regulators"/>
    <property type="match status" value="1"/>
</dbReference>
<evidence type="ECO:0000313" key="17">
    <source>
        <dbReference type="Proteomes" id="UP000553776"/>
    </source>
</evidence>
<dbReference type="PROSITE" id="PS50110">
    <property type="entry name" value="RESPONSE_REGULATORY"/>
    <property type="match status" value="1"/>
</dbReference>
<dbReference type="GO" id="GO:0000976">
    <property type="term" value="F:transcription cis-regulatory region binding"/>
    <property type="evidence" value="ECO:0007669"/>
    <property type="project" value="TreeGrafter"/>
</dbReference>
<reference evidence="16 17" key="1">
    <citation type="submission" date="2020-08" db="EMBL/GenBank/DDBJ databases">
        <title>Cohnella phylogeny.</title>
        <authorList>
            <person name="Dunlap C."/>
        </authorList>
    </citation>
    <scope>NUCLEOTIDE SEQUENCE [LARGE SCALE GENOMIC DNA]</scope>
    <source>
        <strain evidence="16 17">DSM 25239</strain>
    </source>
</reference>
<dbReference type="GO" id="GO:0032993">
    <property type="term" value="C:protein-DNA complex"/>
    <property type="evidence" value="ECO:0007669"/>
    <property type="project" value="TreeGrafter"/>
</dbReference>
<feature type="DNA-binding region" description="OmpR/PhoB-type" evidence="13">
    <location>
        <begin position="124"/>
        <end position="224"/>
    </location>
</feature>
<evidence type="ECO:0000256" key="3">
    <source>
        <dbReference type="ARBA" id="ARBA00022553"/>
    </source>
</evidence>
<comment type="caution">
    <text evidence="16">The sequence shown here is derived from an EMBL/GenBank/DDBJ whole genome shotgun (WGS) entry which is preliminary data.</text>
</comment>
<dbReference type="CDD" id="cd00383">
    <property type="entry name" value="trans_reg_C"/>
    <property type="match status" value="1"/>
</dbReference>
<evidence type="ECO:0000256" key="5">
    <source>
        <dbReference type="ARBA" id="ARBA00023015"/>
    </source>
</evidence>
<keyword evidence="2" id="KW-0963">Cytoplasm</keyword>
<dbReference type="SMART" id="SM00862">
    <property type="entry name" value="Trans_reg_C"/>
    <property type="match status" value="1"/>
</dbReference>
<dbReference type="Gene3D" id="1.10.10.10">
    <property type="entry name" value="Winged helix-like DNA-binding domain superfamily/Winged helix DNA-binding domain"/>
    <property type="match status" value="1"/>
</dbReference>